<dbReference type="VEuPathDB" id="FungiDB:FOC4_g10004821"/>
<evidence type="ECO:0000256" key="5">
    <source>
        <dbReference type="ARBA" id="ARBA00022801"/>
    </source>
</evidence>
<dbReference type="InterPro" id="IPR026891">
    <property type="entry name" value="Fn3-like"/>
</dbReference>
<comment type="pathway">
    <text evidence="2">Glycan metabolism; cellulose degradation.</text>
</comment>
<dbReference type="InterPro" id="IPR002772">
    <property type="entry name" value="Glyco_hydro_3_C"/>
</dbReference>
<keyword evidence="5" id="KW-0378">Hydrolase</keyword>
<dbReference type="Gene3D" id="3.40.50.1700">
    <property type="entry name" value="Glycoside hydrolase family 3 C-terminal domain"/>
    <property type="match status" value="1"/>
</dbReference>
<evidence type="ECO:0000259" key="10">
    <source>
        <dbReference type="SMART" id="SM01217"/>
    </source>
</evidence>
<dbReference type="GO" id="GO:0009251">
    <property type="term" value="P:glucan catabolic process"/>
    <property type="evidence" value="ECO:0007669"/>
    <property type="project" value="TreeGrafter"/>
</dbReference>
<reference evidence="11 12" key="1">
    <citation type="journal article" date="2018" name="Sci. Rep.">
        <title>Characterisation of pathogen-specific regions and novel effector candidates in Fusarium oxysporum f. sp. cepae.</title>
        <authorList>
            <person name="Armitage A.D."/>
            <person name="Taylor A."/>
            <person name="Sobczyk M.K."/>
            <person name="Baxter L."/>
            <person name="Greenfield B.P."/>
            <person name="Bates H.J."/>
            <person name="Wilson F."/>
            <person name="Jackson A.C."/>
            <person name="Ott S."/>
            <person name="Harrison R.J."/>
            <person name="Clarkson J.P."/>
        </authorList>
    </citation>
    <scope>NUCLEOTIDE SEQUENCE [LARGE SCALE GENOMIC DNA]</scope>
    <source>
        <strain evidence="11 12">Fo_A13</strain>
    </source>
</reference>
<dbReference type="PANTHER" id="PTHR42715:SF3">
    <property type="entry name" value="BETA-GLUCOSIDASE B-RELATED"/>
    <property type="match status" value="1"/>
</dbReference>
<dbReference type="EMBL" id="MRCX01000178">
    <property type="protein sequence ID" value="RKK68699.1"/>
    <property type="molecule type" value="Genomic_DNA"/>
</dbReference>
<evidence type="ECO:0000256" key="2">
    <source>
        <dbReference type="ARBA" id="ARBA00004987"/>
    </source>
</evidence>
<dbReference type="VEuPathDB" id="FungiDB:HZS61_017872"/>
<dbReference type="Gene3D" id="2.60.40.10">
    <property type="entry name" value="Immunoglobulins"/>
    <property type="match status" value="1"/>
</dbReference>
<keyword evidence="7" id="KW-0119">Carbohydrate metabolism</keyword>
<organism evidence="11 12">
    <name type="scientific">Fusarium oxysporum</name>
    <name type="common">Fusarium vascular wilt</name>
    <dbReference type="NCBI Taxonomy" id="5507"/>
    <lineage>
        <taxon>Eukaryota</taxon>
        <taxon>Fungi</taxon>
        <taxon>Dikarya</taxon>
        <taxon>Ascomycota</taxon>
        <taxon>Pezizomycotina</taxon>
        <taxon>Sordariomycetes</taxon>
        <taxon>Hypocreomycetidae</taxon>
        <taxon>Hypocreales</taxon>
        <taxon>Nectriaceae</taxon>
        <taxon>Fusarium</taxon>
        <taxon>Fusarium oxysporum species complex</taxon>
    </lineage>
</organism>
<dbReference type="SUPFAM" id="SSF51445">
    <property type="entry name" value="(Trans)glycosidases"/>
    <property type="match status" value="1"/>
</dbReference>
<keyword evidence="6" id="KW-0325">Glycoprotein</keyword>
<feature type="domain" description="Fibronectin type III-like" evidence="10">
    <location>
        <begin position="571"/>
        <end position="637"/>
    </location>
</feature>
<dbReference type="Pfam" id="PF01915">
    <property type="entry name" value="Glyco_hydro_3_C"/>
    <property type="match status" value="1"/>
</dbReference>
<evidence type="ECO:0000313" key="11">
    <source>
        <dbReference type="EMBL" id="RKK68699.1"/>
    </source>
</evidence>
<evidence type="ECO:0000256" key="4">
    <source>
        <dbReference type="ARBA" id="ARBA00012744"/>
    </source>
</evidence>
<dbReference type="VEuPathDB" id="FungiDB:FOXG_12964"/>
<protein>
    <recommendedName>
        <fullName evidence="4">beta-glucosidase</fullName>
        <ecNumber evidence="4">3.2.1.21</ecNumber>
    </recommendedName>
</protein>
<comment type="caution">
    <text evidence="11">The sequence shown here is derived from an EMBL/GenBank/DDBJ whole genome shotgun (WGS) entry which is preliminary data.</text>
</comment>
<gene>
    <name evidence="11" type="ORF">BFJ69_g13387</name>
</gene>
<dbReference type="InterPro" id="IPR036881">
    <property type="entry name" value="Glyco_hydro_3_C_sf"/>
</dbReference>
<dbReference type="AlphaFoldDB" id="A0A420ML13"/>
<dbReference type="Gene3D" id="3.20.20.300">
    <property type="entry name" value="Glycoside hydrolase, family 3, N-terminal domain"/>
    <property type="match status" value="1"/>
</dbReference>
<comment type="similarity">
    <text evidence="3">Belongs to the glycosyl hydrolase 3 family.</text>
</comment>
<dbReference type="SMART" id="SM01217">
    <property type="entry name" value="Fn3_like"/>
    <property type="match status" value="1"/>
</dbReference>
<dbReference type="InterPro" id="IPR013783">
    <property type="entry name" value="Ig-like_fold"/>
</dbReference>
<evidence type="ECO:0000256" key="8">
    <source>
        <dbReference type="ARBA" id="ARBA00023295"/>
    </source>
</evidence>
<dbReference type="Pfam" id="PF00933">
    <property type="entry name" value="Glyco_hydro_3"/>
    <property type="match status" value="1"/>
</dbReference>
<sequence>MGEVPRLKIPGVRFSDGPRGCVMGNSTAFPVAMARAATWDEALEERVGRAIGRECKALGANQFGGICINLPRHPSWGRIQETYGEDPIILGKMATAVTKGVQENVMGCLKHLALNSMENARFKVDVQVDDDVLHEVYLPHFRHVVEQGIASVMSAYNSVRGQFAGQSRELLMDILRDRWGFKGFVVEDFLFGFRDQRAQHLEAALINGDVSQSDVDRAGRAILRSLIENEVLRGDSKPTKDVIFCGEHRSLARESATRSMVLLKNDAVNGRPLLPLGSDLSTVAVVGWQADSKNTGDKGSSHVRCPEVISPFQGIKEALPHAEIVVESSNDISRVKRAAASADAVVVVVGYDFHDEGEYTAPAFNATPALRHVIPPDDDSKEARSVIERLMNPAPKKGERGKDNYGFGTGGDRRSLCLRPDDVAVIKAATMANPRTIVSIVAGGTVIVEEWKDLPSAIIFGWYSGCKGGCALADLLLGKANFSGRIPFCIPTCEEHLPKADNDAEAIKYDRWYGQRLLDRLQVPASFPLGFGLSYTTFSLADLRVDKSGLDQEQLIVRLRVSNTGAKEGRYIAQVYGVVEVPEWPKRSLLGYGLVDLASEEEKDIEFMVSTRPLQRWKSGSWALASRLVEIEVGGYSGDESSLKLKLEM</sequence>
<dbReference type="VEuPathDB" id="FungiDB:FOMG_08785"/>
<dbReference type="PANTHER" id="PTHR42715">
    <property type="entry name" value="BETA-GLUCOSIDASE"/>
    <property type="match status" value="1"/>
</dbReference>
<dbReference type="VEuPathDB" id="FungiDB:FOIG_07516"/>
<evidence type="ECO:0000256" key="7">
    <source>
        <dbReference type="ARBA" id="ARBA00023277"/>
    </source>
</evidence>
<comment type="catalytic activity">
    <reaction evidence="1">
        <text>Hydrolysis of terminal, non-reducing beta-D-glucosyl residues with release of beta-D-glucose.</text>
        <dbReference type="EC" id="3.2.1.21"/>
    </reaction>
</comment>
<dbReference type="SUPFAM" id="SSF52279">
    <property type="entry name" value="Beta-D-glucan exohydrolase, C-terminal domain"/>
    <property type="match status" value="2"/>
</dbReference>
<keyword evidence="8" id="KW-0326">Glycosidase</keyword>
<evidence type="ECO:0000256" key="3">
    <source>
        <dbReference type="ARBA" id="ARBA00005336"/>
    </source>
</evidence>
<dbReference type="EC" id="3.2.1.21" evidence="4"/>
<dbReference type="InterPro" id="IPR001764">
    <property type="entry name" value="Glyco_hydro_3_N"/>
</dbReference>
<accession>A0A420ML13</accession>
<dbReference type="InterPro" id="IPR050288">
    <property type="entry name" value="Cellulose_deg_GH3"/>
</dbReference>
<dbReference type="GO" id="GO:0008422">
    <property type="term" value="F:beta-glucosidase activity"/>
    <property type="evidence" value="ECO:0007669"/>
    <property type="project" value="UniProtKB-EC"/>
</dbReference>
<dbReference type="VEuPathDB" id="FungiDB:FOZG_18027"/>
<evidence type="ECO:0000313" key="12">
    <source>
        <dbReference type="Proteomes" id="UP000285084"/>
    </source>
</evidence>
<proteinExistence type="inferred from homology"/>
<dbReference type="PRINTS" id="PR00133">
    <property type="entry name" value="GLHYDRLASE3"/>
</dbReference>
<dbReference type="InterPro" id="IPR036962">
    <property type="entry name" value="Glyco_hydro_3_N_sf"/>
</dbReference>
<keyword evidence="9" id="KW-0624">Polysaccharide degradation</keyword>
<dbReference type="Proteomes" id="UP000285084">
    <property type="component" value="Unassembled WGS sequence"/>
</dbReference>
<dbReference type="InterPro" id="IPR017853">
    <property type="entry name" value="GH"/>
</dbReference>
<evidence type="ECO:0000256" key="9">
    <source>
        <dbReference type="ARBA" id="ARBA00023326"/>
    </source>
</evidence>
<evidence type="ECO:0000256" key="1">
    <source>
        <dbReference type="ARBA" id="ARBA00000448"/>
    </source>
</evidence>
<name>A0A420ML13_FUSOX</name>
<evidence type="ECO:0000256" key="6">
    <source>
        <dbReference type="ARBA" id="ARBA00023180"/>
    </source>
</evidence>